<dbReference type="RefSeq" id="WP_184142458.1">
    <property type="nucleotide sequence ID" value="NZ_JACHIB010000002.1"/>
</dbReference>
<keyword evidence="5 10" id="KW-0328">Glycosyltransferase</keyword>
<evidence type="ECO:0000256" key="7">
    <source>
        <dbReference type="ARBA" id="ARBA00023277"/>
    </source>
</evidence>
<accession>A0A7W9TKA2</accession>
<evidence type="ECO:0000256" key="5">
    <source>
        <dbReference type="ARBA" id="ARBA00022676"/>
    </source>
</evidence>
<dbReference type="SUPFAM" id="SSF51445">
    <property type="entry name" value="(Trans)glycosidases"/>
    <property type="match status" value="1"/>
</dbReference>
<dbReference type="InterPro" id="IPR003385">
    <property type="entry name" value="Glyco_hydro_77"/>
</dbReference>
<dbReference type="AlphaFoldDB" id="A0A7W9TKA2"/>
<dbReference type="GO" id="GO:0004134">
    <property type="term" value="F:4-alpha-glucanotransferase activity"/>
    <property type="evidence" value="ECO:0007669"/>
    <property type="project" value="UniProtKB-EC"/>
</dbReference>
<comment type="catalytic activity">
    <reaction evidence="1 10">
        <text>Transfers a segment of a (1-&gt;4)-alpha-D-glucan to a new position in an acceptor, which may be glucose or a (1-&gt;4)-alpha-D-glucan.</text>
        <dbReference type="EC" id="2.4.1.25"/>
    </reaction>
</comment>
<protein>
    <recommendedName>
        <fullName evidence="4 10">4-alpha-glucanotransferase</fullName>
        <ecNumber evidence="3 10">2.4.1.25</ecNumber>
    </recommendedName>
    <alternativeName>
        <fullName evidence="8 10">Amylomaltase</fullName>
    </alternativeName>
    <alternativeName>
        <fullName evidence="9 10">Disproportionating enzyme</fullName>
    </alternativeName>
</protein>
<sequence length="719" mass="75934">MSRHAGGPGGAAGDGLSALAARAGLQECWTDAAGAARRVSPDTLRALLRSMGLPCATAADIRDSRAAVEAPAIPGLPALRVGRAGGRLFLPGLPPGDCLLEAEGGGAPPHAVRLAGGPSGAWLRAPLQPGYYRLLPRGGEPVRLAIAPRGADTVAGRMIGRGDRLWGAMAQIYSLRSAGGDPLASTWGYGDFGAVRRLAQQLAREGADALMLSPAHAMFSADPAACSPYGPSNRLFLNAAYAAPADVLGEDAVRAAMRSLGPVDWAALDAPDRIDWPRAAAVRMRLLRRLHAALPRLGEGVRRDYRCFVAGEGQPLKDHAVFECLQADPAIAADERGRPLPWTRWGACWRDARAPGVRAYARAHAREVDFHCFLQWLAAASLRGAHHAARGAGMRIGLMADLAVGTSPAGSQAWSQAGHLLEGVSIGAPPDLYSPLGQNWHLTAFSPHALRAGAQEPFLAVLRAGLAHVGGLRIDHVAGFERIWVIPEGAGAAEGAYLRMPARELLALTALEAWRRQALVVGENLGTVPAGLDAALERNGILGMDVLWFMRQPAPRRAPAPFLPASHWPPAAAAMATTHDLPTLAGWWQGVDIDQREQARLLGPGETASALRLRRAQERAQLWTCVAGSGAAAVPPRRAPIAAMLGFVAAAPCPLVLTTLEDLAGVLEAPNVPGTVDEFPNWRRRLPEDAARACMSPAWRERLDAIRRARGPGRAPTPT</sequence>
<dbReference type="PANTHER" id="PTHR32438">
    <property type="entry name" value="4-ALPHA-GLUCANOTRANSFERASE DPE1, CHLOROPLASTIC/AMYLOPLASTIC"/>
    <property type="match status" value="1"/>
</dbReference>
<comment type="similarity">
    <text evidence="2 10">Belongs to the disproportionating enzyme family.</text>
</comment>
<keyword evidence="6 10" id="KW-0808">Transferase</keyword>
<dbReference type="Pfam" id="PF02446">
    <property type="entry name" value="Glyco_hydro_77"/>
    <property type="match status" value="1"/>
</dbReference>
<evidence type="ECO:0000313" key="12">
    <source>
        <dbReference type="Proteomes" id="UP000541136"/>
    </source>
</evidence>
<dbReference type="Proteomes" id="UP000541136">
    <property type="component" value="Unassembled WGS sequence"/>
</dbReference>
<comment type="caution">
    <text evidence="11">The sequence shown here is derived from an EMBL/GenBank/DDBJ whole genome shotgun (WGS) entry which is preliminary data.</text>
</comment>
<evidence type="ECO:0000256" key="4">
    <source>
        <dbReference type="ARBA" id="ARBA00020295"/>
    </source>
</evidence>
<proteinExistence type="inferred from homology"/>
<dbReference type="NCBIfam" id="TIGR00217">
    <property type="entry name" value="malQ"/>
    <property type="match status" value="1"/>
</dbReference>
<dbReference type="GO" id="GO:0005975">
    <property type="term" value="P:carbohydrate metabolic process"/>
    <property type="evidence" value="ECO:0007669"/>
    <property type="project" value="InterPro"/>
</dbReference>
<evidence type="ECO:0000256" key="2">
    <source>
        <dbReference type="ARBA" id="ARBA00005684"/>
    </source>
</evidence>
<name>A0A7W9TKA2_CASDE</name>
<dbReference type="EC" id="2.4.1.25" evidence="3 10"/>
<gene>
    <name evidence="11" type="ORF">HNR28_000304</name>
</gene>
<evidence type="ECO:0000313" key="11">
    <source>
        <dbReference type="EMBL" id="MBB6082284.1"/>
    </source>
</evidence>
<reference evidence="11 12" key="1">
    <citation type="submission" date="2020-08" db="EMBL/GenBank/DDBJ databases">
        <title>Genomic Encyclopedia of Type Strains, Phase IV (KMG-IV): sequencing the most valuable type-strain genomes for metagenomic binning, comparative biology and taxonomic classification.</title>
        <authorList>
            <person name="Goeker M."/>
        </authorList>
    </citation>
    <scope>NUCLEOTIDE SEQUENCE [LARGE SCALE GENOMIC DNA]</scope>
    <source>
        <strain evidence="11 12">DSM 12141</strain>
    </source>
</reference>
<dbReference type="PANTHER" id="PTHR32438:SF5">
    <property type="entry name" value="4-ALPHA-GLUCANOTRANSFERASE DPE1, CHLOROPLASTIC_AMYLOPLASTIC"/>
    <property type="match status" value="1"/>
</dbReference>
<evidence type="ECO:0000256" key="6">
    <source>
        <dbReference type="ARBA" id="ARBA00022679"/>
    </source>
</evidence>
<evidence type="ECO:0000256" key="10">
    <source>
        <dbReference type="RuleBase" id="RU361207"/>
    </source>
</evidence>
<evidence type="ECO:0000256" key="3">
    <source>
        <dbReference type="ARBA" id="ARBA00012560"/>
    </source>
</evidence>
<dbReference type="Gene3D" id="3.20.20.80">
    <property type="entry name" value="Glycosidases"/>
    <property type="match status" value="1"/>
</dbReference>
<evidence type="ECO:0000256" key="1">
    <source>
        <dbReference type="ARBA" id="ARBA00000439"/>
    </source>
</evidence>
<evidence type="ECO:0000256" key="9">
    <source>
        <dbReference type="ARBA" id="ARBA00031501"/>
    </source>
</evidence>
<evidence type="ECO:0000256" key="8">
    <source>
        <dbReference type="ARBA" id="ARBA00031423"/>
    </source>
</evidence>
<organism evidence="11 12">
    <name type="scientific">Castellaniella defragrans</name>
    <name type="common">Alcaligenes defragrans</name>
    <dbReference type="NCBI Taxonomy" id="75697"/>
    <lineage>
        <taxon>Bacteria</taxon>
        <taxon>Pseudomonadati</taxon>
        <taxon>Pseudomonadota</taxon>
        <taxon>Betaproteobacteria</taxon>
        <taxon>Burkholderiales</taxon>
        <taxon>Alcaligenaceae</taxon>
        <taxon>Castellaniella</taxon>
    </lineage>
</organism>
<dbReference type="EMBL" id="JACHIB010000002">
    <property type="protein sequence ID" value="MBB6082284.1"/>
    <property type="molecule type" value="Genomic_DNA"/>
</dbReference>
<dbReference type="InterPro" id="IPR017853">
    <property type="entry name" value="GH"/>
</dbReference>
<keyword evidence="7 10" id="KW-0119">Carbohydrate metabolism</keyword>